<sequence>MKPAVDQDLCIGCGVCPSVAPSVFDMNDDGKAEPIVDAVPAGDEDVAQEAMDSCPVGAITLE</sequence>
<gene>
    <name evidence="8" type="ORF">KCG48_05765</name>
</gene>
<keyword evidence="4 6" id="KW-0408">Iron</keyword>
<evidence type="ECO:0000256" key="5">
    <source>
        <dbReference type="ARBA" id="ARBA00023014"/>
    </source>
</evidence>
<evidence type="ECO:0000256" key="1">
    <source>
        <dbReference type="ARBA" id="ARBA00022448"/>
    </source>
</evidence>
<dbReference type="PANTHER" id="PTHR36923">
    <property type="entry name" value="FERREDOXIN"/>
    <property type="match status" value="1"/>
</dbReference>
<name>A0A941HQT5_9CLOT</name>
<comment type="function">
    <text evidence="6">Ferredoxins are iron-sulfur proteins that transfer electrons in a wide variety of metabolic reactions.</text>
</comment>
<organism evidence="8 9">
    <name type="scientific">Proteiniclasticum sediminis</name>
    <dbReference type="NCBI Taxonomy" id="2804028"/>
    <lineage>
        <taxon>Bacteria</taxon>
        <taxon>Bacillati</taxon>
        <taxon>Bacillota</taxon>
        <taxon>Clostridia</taxon>
        <taxon>Eubacteriales</taxon>
        <taxon>Clostridiaceae</taxon>
        <taxon>Proteiniclasticum</taxon>
    </lineage>
</organism>
<keyword evidence="1 6" id="KW-0813">Transport</keyword>
<dbReference type="PRINTS" id="PR00352">
    <property type="entry name" value="3FE4SFRDOXIN"/>
</dbReference>
<reference evidence="8" key="1">
    <citation type="submission" date="2021-04" db="EMBL/GenBank/DDBJ databases">
        <title>Proteiniclasticum sedimins sp. nov., an obligate anaerobic bacterium isolated from anaerobic sludge.</title>
        <authorList>
            <person name="Liu J."/>
        </authorList>
    </citation>
    <scope>NUCLEOTIDE SEQUENCE</scope>
    <source>
        <strain evidence="8">BAD-10</strain>
    </source>
</reference>
<proteinExistence type="predicted"/>
<dbReference type="Gene3D" id="3.30.70.20">
    <property type="match status" value="1"/>
</dbReference>
<keyword evidence="2 6" id="KW-0479">Metal-binding</keyword>
<evidence type="ECO:0000256" key="3">
    <source>
        <dbReference type="ARBA" id="ARBA00022982"/>
    </source>
</evidence>
<dbReference type="PANTHER" id="PTHR36923:SF3">
    <property type="entry name" value="FERREDOXIN"/>
    <property type="match status" value="1"/>
</dbReference>
<dbReference type="InterPro" id="IPR001080">
    <property type="entry name" value="3Fe4S_ferredoxin"/>
</dbReference>
<evidence type="ECO:0000256" key="4">
    <source>
        <dbReference type="ARBA" id="ARBA00023004"/>
    </source>
</evidence>
<dbReference type="EMBL" id="JAGSCS010000005">
    <property type="protein sequence ID" value="MBR0575848.1"/>
    <property type="molecule type" value="Genomic_DNA"/>
</dbReference>
<evidence type="ECO:0000256" key="2">
    <source>
        <dbReference type="ARBA" id="ARBA00022723"/>
    </source>
</evidence>
<dbReference type="GO" id="GO:0051536">
    <property type="term" value="F:iron-sulfur cluster binding"/>
    <property type="evidence" value="ECO:0007669"/>
    <property type="project" value="UniProtKB-KW"/>
</dbReference>
<keyword evidence="9" id="KW-1185">Reference proteome</keyword>
<dbReference type="SUPFAM" id="SSF54862">
    <property type="entry name" value="4Fe-4S ferredoxins"/>
    <property type="match status" value="1"/>
</dbReference>
<keyword evidence="3 6" id="KW-0249">Electron transport</keyword>
<dbReference type="PROSITE" id="PS51379">
    <property type="entry name" value="4FE4S_FER_2"/>
    <property type="match status" value="1"/>
</dbReference>
<dbReference type="GO" id="GO:0009055">
    <property type="term" value="F:electron transfer activity"/>
    <property type="evidence" value="ECO:0007669"/>
    <property type="project" value="UniProtKB-UniRule"/>
</dbReference>
<accession>A0A941HQT5</accession>
<evidence type="ECO:0000313" key="8">
    <source>
        <dbReference type="EMBL" id="MBR0575848.1"/>
    </source>
</evidence>
<comment type="caution">
    <text evidence="8">The sequence shown here is derived from an EMBL/GenBank/DDBJ whole genome shotgun (WGS) entry which is preliminary data.</text>
</comment>
<protein>
    <recommendedName>
        <fullName evidence="6">Ferredoxin</fullName>
    </recommendedName>
</protein>
<dbReference type="RefSeq" id="WP_211800507.1">
    <property type="nucleotide sequence ID" value="NZ_JAGSCS010000005.1"/>
</dbReference>
<feature type="domain" description="4Fe-4S ferredoxin-type" evidence="7">
    <location>
        <begin position="1"/>
        <end position="29"/>
    </location>
</feature>
<dbReference type="Pfam" id="PF13370">
    <property type="entry name" value="Fer4_13"/>
    <property type="match status" value="1"/>
</dbReference>
<dbReference type="Proteomes" id="UP000675379">
    <property type="component" value="Unassembled WGS sequence"/>
</dbReference>
<keyword evidence="5 6" id="KW-0411">Iron-sulfur</keyword>
<evidence type="ECO:0000256" key="6">
    <source>
        <dbReference type="RuleBase" id="RU368020"/>
    </source>
</evidence>
<dbReference type="InterPro" id="IPR051269">
    <property type="entry name" value="Fe-S_cluster_ET"/>
</dbReference>
<evidence type="ECO:0000259" key="7">
    <source>
        <dbReference type="PROSITE" id="PS51379"/>
    </source>
</evidence>
<dbReference type="InterPro" id="IPR017896">
    <property type="entry name" value="4Fe4S_Fe-S-bd"/>
</dbReference>
<dbReference type="GO" id="GO:0005506">
    <property type="term" value="F:iron ion binding"/>
    <property type="evidence" value="ECO:0007669"/>
    <property type="project" value="UniProtKB-UniRule"/>
</dbReference>
<evidence type="ECO:0000313" key="9">
    <source>
        <dbReference type="Proteomes" id="UP000675379"/>
    </source>
</evidence>
<dbReference type="AlphaFoldDB" id="A0A941HQT5"/>